<evidence type="ECO:0000256" key="2">
    <source>
        <dbReference type="ARBA" id="ARBA00022777"/>
    </source>
</evidence>
<dbReference type="InterPro" id="IPR012318">
    <property type="entry name" value="HTH_CRP"/>
</dbReference>
<name>A0ABY8EED0_9FIRM</name>
<evidence type="ECO:0000259" key="3">
    <source>
        <dbReference type="SMART" id="SM00419"/>
    </source>
</evidence>
<dbReference type="SUPFAM" id="SSF53613">
    <property type="entry name" value="Ribokinase-like"/>
    <property type="match status" value="1"/>
</dbReference>
<dbReference type="CDD" id="cd01941">
    <property type="entry name" value="YeiC_kinase_like"/>
    <property type="match status" value="1"/>
</dbReference>
<evidence type="ECO:0000256" key="1">
    <source>
        <dbReference type="ARBA" id="ARBA00022679"/>
    </source>
</evidence>
<keyword evidence="1" id="KW-0808">Transferase</keyword>
<evidence type="ECO:0000313" key="4">
    <source>
        <dbReference type="EMBL" id="WFD10139.1"/>
    </source>
</evidence>
<dbReference type="InterPro" id="IPR029056">
    <property type="entry name" value="Ribokinase-like"/>
</dbReference>
<dbReference type="InterPro" id="IPR011611">
    <property type="entry name" value="PfkB_dom"/>
</dbReference>
<dbReference type="InterPro" id="IPR036388">
    <property type="entry name" value="WH-like_DNA-bd_sf"/>
</dbReference>
<dbReference type="SMART" id="SM00419">
    <property type="entry name" value="HTH_CRP"/>
    <property type="match status" value="1"/>
</dbReference>
<dbReference type="Gene3D" id="3.40.1190.20">
    <property type="match status" value="1"/>
</dbReference>
<protein>
    <submittedName>
        <fullName evidence="4">PfkB family carbohydrate kinase</fullName>
    </submittedName>
</protein>
<keyword evidence="5" id="KW-1185">Reference proteome</keyword>
<dbReference type="Proteomes" id="UP001222800">
    <property type="component" value="Chromosome"/>
</dbReference>
<keyword evidence="2 4" id="KW-0418">Kinase</keyword>
<dbReference type="InterPro" id="IPR036390">
    <property type="entry name" value="WH_DNA-bd_sf"/>
</dbReference>
<sequence>MTSREKEILEFIRNNPLISQQEIADYFGITRSSVAVHITNLSKKGYIKGKGYILKDEDYVTVIGGTNIDLQGFPNENLILNDSNPGQMKISLGGVGRNIAENLVKMDVDTKLISALGKDIYGEKILKESKLVGIDMENCLISTDYATSTYLSILDESGDMKVAIASMDIFDKITIDFIKQKSNIIKNSKVGVIDTNMPKDVIEYLLSNFKEVDFFLDTVSTKKSEKVKDLIGMFHTIKPNKYEAESLSGIKINTEDDLDKCAKYFLDKGVKRIFISLGKDGVFCANEQESSIIKNPEVDVVNATGAGDAFIAGLVYSHINKYDLTYSAKFAMSASILALSHQNTINPNMSTKNIEKTLREMKLC</sequence>
<accession>A0ABY8EED0</accession>
<evidence type="ECO:0000313" key="5">
    <source>
        <dbReference type="Proteomes" id="UP001222800"/>
    </source>
</evidence>
<gene>
    <name evidence="4" type="ORF">P4S50_17540</name>
</gene>
<dbReference type="SUPFAM" id="SSF46785">
    <property type="entry name" value="Winged helix' DNA-binding domain"/>
    <property type="match status" value="1"/>
</dbReference>
<dbReference type="PANTHER" id="PTHR10584">
    <property type="entry name" value="SUGAR KINASE"/>
    <property type="match status" value="1"/>
</dbReference>
<dbReference type="Pfam" id="PF00294">
    <property type="entry name" value="PfkB"/>
    <property type="match status" value="1"/>
</dbReference>
<reference evidence="4 5" key="1">
    <citation type="submission" date="2023-03" db="EMBL/GenBank/DDBJ databases">
        <title>Complete genome sequence of Tepidibacter sp. SWIR-1, isolated from a deep-sea hydrothermal vent.</title>
        <authorList>
            <person name="Li X."/>
        </authorList>
    </citation>
    <scope>NUCLEOTIDE SEQUENCE [LARGE SCALE GENOMIC DNA]</scope>
    <source>
        <strain evidence="4 5">SWIR-1</strain>
    </source>
</reference>
<proteinExistence type="predicted"/>
<dbReference type="Gene3D" id="1.10.10.10">
    <property type="entry name" value="Winged helix-like DNA-binding domain superfamily/Winged helix DNA-binding domain"/>
    <property type="match status" value="1"/>
</dbReference>
<dbReference type="Pfam" id="PF13412">
    <property type="entry name" value="HTH_24"/>
    <property type="match status" value="1"/>
</dbReference>
<dbReference type="EMBL" id="CP120733">
    <property type="protein sequence ID" value="WFD10139.1"/>
    <property type="molecule type" value="Genomic_DNA"/>
</dbReference>
<dbReference type="GO" id="GO:0016301">
    <property type="term" value="F:kinase activity"/>
    <property type="evidence" value="ECO:0007669"/>
    <property type="project" value="UniProtKB-KW"/>
</dbReference>
<organism evidence="4 5">
    <name type="scientific">Tepidibacter hydrothermalis</name>
    <dbReference type="NCBI Taxonomy" id="3036126"/>
    <lineage>
        <taxon>Bacteria</taxon>
        <taxon>Bacillati</taxon>
        <taxon>Bacillota</taxon>
        <taxon>Clostridia</taxon>
        <taxon>Peptostreptococcales</taxon>
        <taxon>Peptostreptococcaceae</taxon>
        <taxon>Tepidibacter</taxon>
    </lineage>
</organism>
<feature type="domain" description="HTH crp-type" evidence="3">
    <location>
        <begin position="10"/>
        <end position="56"/>
    </location>
</feature>
<dbReference type="PANTHER" id="PTHR10584:SF166">
    <property type="entry name" value="RIBOKINASE"/>
    <property type="match status" value="1"/>
</dbReference>